<evidence type="ECO:0000313" key="3">
    <source>
        <dbReference type="EMBL" id="TWT97384.1"/>
    </source>
</evidence>
<evidence type="ECO:0000313" key="4">
    <source>
        <dbReference type="Proteomes" id="UP000316213"/>
    </source>
</evidence>
<feature type="chain" id="PRO_5022659358" description="3-keto-alpha-glucoside-1,2-lyase/3-keto-2-hydroxy-glucal hydratase domain-containing protein" evidence="1">
    <location>
        <begin position="19"/>
        <end position="256"/>
    </location>
</feature>
<name>A0A5C6ABI9_9BACT</name>
<comment type="caution">
    <text evidence="3">The sequence shown here is derived from an EMBL/GenBank/DDBJ whole genome shotgun (WGS) entry which is preliminary data.</text>
</comment>
<dbReference type="InterPro" id="IPR010496">
    <property type="entry name" value="AL/BT2_dom"/>
</dbReference>
<proteinExistence type="predicted"/>
<keyword evidence="1" id="KW-0732">Signal</keyword>
<dbReference type="GO" id="GO:0016787">
    <property type="term" value="F:hydrolase activity"/>
    <property type="evidence" value="ECO:0007669"/>
    <property type="project" value="InterPro"/>
</dbReference>
<dbReference type="AlphaFoldDB" id="A0A5C6ABI9"/>
<reference evidence="3 4" key="1">
    <citation type="submission" date="2019-02" db="EMBL/GenBank/DDBJ databases">
        <title>Deep-cultivation of Planctomycetes and their phenomic and genomic characterization uncovers novel biology.</title>
        <authorList>
            <person name="Wiegand S."/>
            <person name="Jogler M."/>
            <person name="Boedeker C."/>
            <person name="Pinto D."/>
            <person name="Vollmers J."/>
            <person name="Rivas-Marin E."/>
            <person name="Kohn T."/>
            <person name="Peeters S.H."/>
            <person name="Heuer A."/>
            <person name="Rast P."/>
            <person name="Oberbeckmann S."/>
            <person name="Bunk B."/>
            <person name="Jeske O."/>
            <person name="Meyerdierks A."/>
            <person name="Storesund J.E."/>
            <person name="Kallscheuer N."/>
            <person name="Luecker S."/>
            <person name="Lage O.M."/>
            <person name="Pohl T."/>
            <person name="Merkel B.J."/>
            <person name="Hornburger P."/>
            <person name="Mueller R.-W."/>
            <person name="Bruemmer F."/>
            <person name="Labrenz M."/>
            <person name="Spormann A.M."/>
            <person name="Op Den Camp H."/>
            <person name="Overmann J."/>
            <person name="Amann R."/>
            <person name="Jetten M.S.M."/>
            <person name="Mascher T."/>
            <person name="Medema M.H."/>
            <person name="Devos D.P."/>
            <person name="Kaster A.-K."/>
            <person name="Ovreas L."/>
            <person name="Rohde M."/>
            <person name="Galperin M.Y."/>
            <person name="Jogler C."/>
        </authorList>
    </citation>
    <scope>NUCLEOTIDE SEQUENCE [LARGE SCALE GENOMIC DNA]</scope>
    <source>
        <strain evidence="3 4">Pla100</strain>
    </source>
</reference>
<organism evidence="3 4">
    <name type="scientific">Neorhodopirellula pilleata</name>
    <dbReference type="NCBI Taxonomy" id="2714738"/>
    <lineage>
        <taxon>Bacteria</taxon>
        <taxon>Pseudomonadati</taxon>
        <taxon>Planctomycetota</taxon>
        <taxon>Planctomycetia</taxon>
        <taxon>Pirellulales</taxon>
        <taxon>Pirellulaceae</taxon>
        <taxon>Neorhodopirellula</taxon>
    </lineage>
</organism>
<evidence type="ECO:0000256" key="1">
    <source>
        <dbReference type="SAM" id="SignalP"/>
    </source>
</evidence>
<dbReference type="Pfam" id="PF06439">
    <property type="entry name" value="3keto-disac_hyd"/>
    <property type="match status" value="1"/>
</dbReference>
<evidence type="ECO:0000259" key="2">
    <source>
        <dbReference type="Pfam" id="PF06439"/>
    </source>
</evidence>
<keyword evidence="4" id="KW-1185">Reference proteome</keyword>
<dbReference type="Proteomes" id="UP000316213">
    <property type="component" value="Unassembled WGS sequence"/>
</dbReference>
<feature type="domain" description="3-keto-alpha-glucoside-1,2-lyase/3-keto-2-hydroxy-glucal hydratase" evidence="2">
    <location>
        <begin position="62"/>
        <end position="252"/>
    </location>
</feature>
<dbReference type="RefSeq" id="WP_197167880.1">
    <property type="nucleotide sequence ID" value="NZ_SJPM01000004.1"/>
</dbReference>
<feature type="signal peptide" evidence="1">
    <location>
        <begin position="1"/>
        <end position="18"/>
    </location>
</feature>
<dbReference type="EMBL" id="SJPM01000004">
    <property type="protein sequence ID" value="TWT97384.1"/>
    <property type="molecule type" value="Genomic_DNA"/>
</dbReference>
<accession>A0A5C6ABI9</accession>
<gene>
    <name evidence="3" type="ORF">Pla100_25360</name>
</gene>
<protein>
    <recommendedName>
        <fullName evidence="2">3-keto-alpha-glucoside-1,2-lyase/3-keto-2-hydroxy-glucal hydratase domain-containing protein</fullName>
    </recommendedName>
</protein>
<dbReference type="Gene3D" id="2.60.120.560">
    <property type="entry name" value="Exo-inulinase, domain 1"/>
    <property type="match status" value="1"/>
</dbReference>
<sequence length="256" mass="28107" precursor="true">MKNLILLTFAIAVSMVGASDSISDATQLDYIRSKFKRNTDASIEKLKQLPINTDSEPDLGEGFTSLYKGDGDLSGWTVLGGNHSFKASGEVIRGTCVKGSPNAFLSTTRRDYHHFIFTVEVKWEVEGNTGLMIRAQTKPGKKEGESIVFGPQVEMESPSQGRGWSGGIYGEKAGGWHYPLVLDAHKPARKAIIPNGWNRVTVMAKGDTIKTWINGVPAANWKNDEFNMKGFFGLQIHSGKAGTVLFRNIQVKELQT</sequence>